<name>R0KUN3_NOSB1</name>
<gene>
    <name evidence="1" type="ORF">NBO_24g0017</name>
</gene>
<dbReference type="Proteomes" id="UP000016927">
    <property type="component" value="Unassembled WGS sequence"/>
</dbReference>
<keyword evidence="2" id="KW-1185">Reference proteome</keyword>
<organism evidence="1 2">
    <name type="scientific">Nosema bombycis (strain CQ1 / CVCC 102059)</name>
    <name type="common">Microsporidian parasite</name>
    <name type="synonym">Pebrine of silkworm</name>
    <dbReference type="NCBI Taxonomy" id="578461"/>
    <lineage>
        <taxon>Eukaryota</taxon>
        <taxon>Fungi</taxon>
        <taxon>Fungi incertae sedis</taxon>
        <taxon>Microsporidia</taxon>
        <taxon>Nosematidae</taxon>
        <taxon>Nosema</taxon>
    </lineage>
</organism>
<evidence type="ECO:0000313" key="2">
    <source>
        <dbReference type="Proteomes" id="UP000016927"/>
    </source>
</evidence>
<dbReference type="VEuPathDB" id="MicrosporidiaDB:NBO_24g0017"/>
<reference evidence="1 2" key="1">
    <citation type="journal article" date="2013" name="BMC Genomics">
        <title>Comparative genomics of parasitic silkworm microsporidia reveal an association between genome expansion and host adaptation.</title>
        <authorList>
            <person name="Pan G."/>
            <person name="Xu J."/>
            <person name="Li T."/>
            <person name="Xia Q."/>
            <person name="Liu S.L."/>
            <person name="Zhang G."/>
            <person name="Li S."/>
            <person name="Li C."/>
            <person name="Liu H."/>
            <person name="Yang L."/>
            <person name="Liu T."/>
            <person name="Zhang X."/>
            <person name="Wu Z."/>
            <person name="Fan W."/>
            <person name="Dang X."/>
            <person name="Xiang H."/>
            <person name="Tao M."/>
            <person name="Li Y."/>
            <person name="Hu J."/>
            <person name="Li Z."/>
            <person name="Lin L."/>
            <person name="Luo J."/>
            <person name="Geng L."/>
            <person name="Wang L."/>
            <person name="Long M."/>
            <person name="Wan Y."/>
            <person name="He N."/>
            <person name="Zhang Z."/>
            <person name="Lu C."/>
            <person name="Keeling P.J."/>
            <person name="Wang J."/>
            <person name="Xiang Z."/>
            <person name="Zhou Z."/>
        </authorList>
    </citation>
    <scope>NUCLEOTIDE SEQUENCE [LARGE SCALE GENOMIC DNA]</scope>
    <source>
        <strain evidence="2">CQ1 / CVCC 102059</strain>
    </source>
</reference>
<protein>
    <submittedName>
        <fullName evidence="1">Uncharacterized protein</fullName>
    </submittedName>
</protein>
<sequence length="192" mass="22542">MDFLRFEYVYSVFNIGSLFHLIDGILFPCSRRAVLKSGDYPGADEEAKNLTLFNENTDFDNYDKLDHLCLVDANNLTNKQIEQLRRLSLKGVHITILSNKMDGTEETKTFKKLNKLKENEIVKKRISYICPRGTYDIEITKEENENSKIYEINGVKWYTQCNINCFDDVSLTKEEENSDEYKNFELFLMKNK</sequence>
<accession>R0KUN3</accession>
<dbReference type="EMBL" id="KB908932">
    <property type="protein sequence ID" value="EOB14571.1"/>
    <property type="molecule type" value="Genomic_DNA"/>
</dbReference>
<proteinExistence type="predicted"/>
<dbReference type="AlphaFoldDB" id="R0KUN3"/>
<evidence type="ECO:0000313" key="1">
    <source>
        <dbReference type="EMBL" id="EOB14571.1"/>
    </source>
</evidence>
<dbReference type="HOGENOM" id="CLU_1415564_0_0_1"/>
<dbReference type="OrthoDB" id="10581351at2759"/>